<dbReference type="PANTHER" id="PTHR10622:SF10">
    <property type="entry name" value="HET DOMAIN-CONTAINING PROTEIN"/>
    <property type="match status" value="1"/>
</dbReference>
<feature type="compositionally biased region" description="Basic and acidic residues" evidence="1">
    <location>
        <begin position="47"/>
        <end position="62"/>
    </location>
</feature>
<keyword evidence="4" id="KW-1185">Reference proteome</keyword>
<comment type="caution">
    <text evidence="3">The sequence shown here is derived from an EMBL/GenBank/DDBJ whole genome shotgun (WGS) entry which is preliminary data.</text>
</comment>
<evidence type="ECO:0000259" key="2">
    <source>
        <dbReference type="Pfam" id="PF06985"/>
    </source>
</evidence>
<gene>
    <name evidence="3" type="ORF">VKT23_002827</name>
</gene>
<proteinExistence type="predicted"/>
<feature type="region of interest" description="Disordered" evidence="1">
    <location>
        <begin position="47"/>
        <end position="73"/>
    </location>
</feature>
<protein>
    <recommendedName>
        <fullName evidence="2">Heterokaryon incompatibility domain-containing protein</fullName>
    </recommendedName>
</protein>
<sequence>MSTIFENFPPNCVFDSGGTNDDGAGGDGQTFPYALYPFRVRKLEDDKHSFEDDKSQRDRGDSRSSAVHPPERPHRIWLQITDKVATSEKKAHLVSTKTMDVPKKSAFIMSVSYNLPHLVDLRSLSCRLASPLCFGVANTNFTRPNAPSGKEHPRRLINARTLRLADFESNVPVPQYAILSHRWGAEEIGHQEFSSPTAETKLKSGYRKILDACKQALLDGLEYIWIDTCCINQEDRGDVHRNIRSMFAFYQHSSVCYAHLNDVAASRESSRLFGLMTSFKDSRWFSRGWTLQELLAPPEVVFYNDAWHYIGTRSELTSAISKTTGIPANVINGYINIEDVDIHERMSWSALRKTTRPPDQAYCLFGILGVTIEPNYDEDVETAFARLWEACSKKYPDKVGDSRFRGHFQLQPGQLASEIPGSAAPDNLRSASADSN</sequence>
<dbReference type="Proteomes" id="UP001498398">
    <property type="component" value="Unassembled WGS sequence"/>
</dbReference>
<evidence type="ECO:0000256" key="1">
    <source>
        <dbReference type="SAM" id="MobiDB-lite"/>
    </source>
</evidence>
<name>A0ABR1JWU6_9AGAR</name>
<dbReference type="EMBL" id="JBANRG010000003">
    <property type="protein sequence ID" value="KAK7468313.1"/>
    <property type="molecule type" value="Genomic_DNA"/>
</dbReference>
<dbReference type="PANTHER" id="PTHR10622">
    <property type="entry name" value="HET DOMAIN-CONTAINING PROTEIN"/>
    <property type="match status" value="1"/>
</dbReference>
<dbReference type="InterPro" id="IPR010730">
    <property type="entry name" value="HET"/>
</dbReference>
<dbReference type="Pfam" id="PF06985">
    <property type="entry name" value="HET"/>
    <property type="match status" value="1"/>
</dbReference>
<reference evidence="3 4" key="1">
    <citation type="submission" date="2024-01" db="EMBL/GenBank/DDBJ databases">
        <title>A draft genome for the cacao thread blight pathogen Marasmiellus scandens.</title>
        <authorList>
            <person name="Baruah I.K."/>
            <person name="Leung J."/>
            <person name="Bukari Y."/>
            <person name="Amoako-Attah I."/>
            <person name="Meinhardt L.W."/>
            <person name="Bailey B.A."/>
            <person name="Cohen S.P."/>
        </authorList>
    </citation>
    <scope>NUCLEOTIDE SEQUENCE [LARGE SCALE GENOMIC DNA]</scope>
    <source>
        <strain evidence="3 4">GH-19</strain>
    </source>
</reference>
<evidence type="ECO:0000313" key="4">
    <source>
        <dbReference type="Proteomes" id="UP001498398"/>
    </source>
</evidence>
<feature type="region of interest" description="Disordered" evidence="1">
    <location>
        <begin position="416"/>
        <end position="436"/>
    </location>
</feature>
<organism evidence="3 4">
    <name type="scientific">Marasmiellus scandens</name>
    <dbReference type="NCBI Taxonomy" id="2682957"/>
    <lineage>
        <taxon>Eukaryota</taxon>
        <taxon>Fungi</taxon>
        <taxon>Dikarya</taxon>
        <taxon>Basidiomycota</taxon>
        <taxon>Agaricomycotina</taxon>
        <taxon>Agaricomycetes</taxon>
        <taxon>Agaricomycetidae</taxon>
        <taxon>Agaricales</taxon>
        <taxon>Marasmiineae</taxon>
        <taxon>Omphalotaceae</taxon>
        <taxon>Marasmiellus</taxon>
    </lineage>
</organism>
<feature type="domain" description="Heterokaryon incompatibility" evidence="2">
    <location>
        <begin position="176"/>
        <end position="267"/>
    </location>
</feature>
<accession>A0ABR1JWU6</accession>
<evidence type="ECO:0000313" key="3">
    <source>
        <dbReference type="EMBL" id="KAK7468313.1"/>
    </source>
</evidence>